<organism evidence="2 3">
    <name type="scientific">Clostridium tyrobutyricum DIVETGP</name>
    <dbReference type="NCBI Taxonomy" id="1408889"/>
    <lineage>
        <taxon>Bacteria</taxon>
        <taxon>Bacillati</taxon>
        <taxon>Bacillota</taxon>
        <taxon>Clostridia</taxon>
        <taxon>Eubacteriales</taxon>
        <taxon>Clostridiaceae</taxon>
        <taxon>Clostridium</taxon>
    </lineage>
</organism>
<sequence>MLERSMQISNIKFSIKIKKGFTMIEVLCSICIFIMLFTTAFRIQLNVFKMQKYNKSINDCTYTVESIKNNMIYNLSYDDILKLDSNNMKYMEVNNFLKFNYTSDNILNLFSRIKPKGSYIEINIEKGEILKIKLKSNQNLYGINRVRECEFYKGNFER</sequence>
<keyword evidence="1" id="KW-0472">Membrane</keyword>
<comment type="caution">
    <text evidence="2">The sequence shown here is derived from an EMBL/GenBank/DDBJ whole genome shotgun (WGS) entry which is preliminary data.</text>
</comment>
<evidence type="ECO:0000313" key="2">
    <source>
        <dbReference type="EMBL" id="CDL89984.1"/>
    </source>
</evidence>
<reference evidence="2 3" key="1">
    <citation type="journal article" date="2015" name="Genome Announc.">
        <title>Draft Genome Sequence of Clostridium tyrobutyricum Strain DIVETGP, Isolated from Cow's Milk for Grana Padano Production.</title>
        <authorList>
            <person name="Soggiu A."/>
            <person name="Piras C."/>
            <person name="Gaiarsa S."/>
            <person name="Sassera D."/>
            <person name="Roncada P."/>
            <person name="Bendixen E."/>
            <person name="Brasca M."/>
            <person name="Bonizzi L."/>
        </authorList>
    </citation>
    <scope>NUCLEOTIDE SEQUENCE [LARGE SCALE GENOMIC DNA]</scope>
    <source>
        <strain evidence="2 3">DIVETGP</strain>
    </source>
</reference>
<evidence type="ECO:0000313" key="3">
    <source>
        <dbReference type="Proteomes" id="UP000019482"/>
    </source>
</evidence>
<evidence type="ECO:0008006" key="4">
    <source>
        <dbReference type="Google" id="ProtNLM"/>
    </source>
</evidence>
<feature type="transmembrane region" description="Helical" evidence="1">
    <location>
        <begin position="21"/>
        <end position="41"/>
    </location>
</feature>
<protein>
    <recommendedName>
        <fullName evidence="4">Prepilin-type N-terminal cleavage/methylation domain-containing protein</fullName>
    </recommendedName>
</protein>
<keyword evidence="1" id="KW-0812">Transmembrane</keyword>
<proteinExistence type="predicted"/>
<dbReference type="EMBL" id="CBXI010000003">
    <property type="protein sequence ID" value="CDL89984.1"/>
    <property type="molecule type" value="Genomic_DNA"/>
</dbReference>
<keyword evidence="3" id="KW-1185">Reference proteome</keyword>
<dbReference type="OrthoDB" id="1935107at2"/>
<dbReference type="Proteomes" id="UP000019482">
    <property type="component" value="Unassembled WGS sequence"/>
</dbReference>
<name>W6N4F9_CLOTY</name>
<keyword evidence="1" id="KW-1133">Transmembrane helix</keyword>
<accession>W6N4F9</accession>
<gene>
    <name evidence="2" type="ORF">CTDIVETGP_0054</name>
</gene>
<evidence type="ECO:0000256" key="1">
    <source>
        <dbReference type="SAM" id="Phobius"/>
    </source>
</evidence>
<dbReference type="AlphaFoldDB" id="W6N4F9"/>